<evidence type="ECO:0000313" key="1">
    <source>
        <dbReference type="EMBL" id="SKA84048.1"/>
    </source>
</evidence>
<dbReference type="STRING" id="92487.SAMN02745130_02479"/>
<name>A0A1T4X4J8_9GAMM</name>
<proteinExistence type="predicted"/>
<accession>A0A1T4X4J8</accession>
<evidence type="ECO:0000313" key="2">
    <source>
        <dbReference type="Proteomes" id="UP000190460"/>
    </source>
</evidence>
<dbReference type="NCBIfam" id="NF041023">
    <property type="entry name" value="PP0621_fam"/>
    <property type="match status" value="1"/>
</dbReference>
<dbReference type="EMBL" id="FUYB01000012">
    <property type="protein sequence ID" value="SKA84048.1"/>
    <property type="molecule type" value="Genomic_DNA"/>
</dbReference>
<sequence length="90" mass="10263">MSRIIFILVLLVVGYLLLKSWQRRNKLNNQRRDEPPSGQINKHLHIVSCQQCGLHIPENEAVQHGGKFFCSLDHAQQAQVTHQSTPKGKP</sequence>
<dbReference type="RefSeq" id="WP_407701250.1">
    <property type="nucleotide sequence ID" value="NZ_FUYB01000012.1"/>
</dbReference>
<gene>
    <name evidence="1" type="ORF">SAMN02745130_02479</name>
</gene>
<protein>
    <recommendedName>
        <fullName evidence="3">Preprotein translocase subunit YajC</fullName>
    </recommendedName>
</protein>
<evidence type="ECO:0008006" key="3">
    <source>
        <dbReference type="Google" id="ProtNLM"/>
    </source>
</evidence>
<keyword evidence="2" id="KW-1185">Reference proteome</keyword>
<reference evidence="1 2" key="1">
    <citation type="submission" date="2017-02" db="EMBL/GenBank/DDBJ databases">
        <authorList>
            <person name="Peterson S.W."/>
        </authorList>
    </citation>
    <scope>NUCLEOTIDE SEQUENCE [LARGE SCALE GENOMIC DNA]</scope>
    <source>
        <strain evidence="1 2">ATCC 49788</strain>
    </source>
</reference>
<dbReference type="Proteomes" id="UP000190460">
    <property type="component" value="Unassembled WGS sequence"/>
</dbReference>
<dbReference type="AlphaFoldDB" id="A0A1T4X4J8"/>
<organism evidence="1 2">
    <name type="scientific">Thiothrix eikelboomii</name>
    <dbReference type="NCBI Taxonomy" id="92487"/>
    <lineage>
        <taxon>Bacteria</taxon>
        <taxon>Pseudomonadati</taxon>
        <taxon>Pseudomonadota</taxon>
        <taxon>Gammaproteobacteria</taxon>
        <taxon>Thiotrichales</taxon>
        <taxon>Thiotrichaceae</taxon>
        <taxon>Thiothrix</taxon>
    </lineage>
</organism>
<dbReference type="InterPro" id="IPR049708">
    <property type="entry name" value="PP0621-like"/>
</dbReference>